<name>A0A1E3NQ04_9ASCO</name>
<dbReference type="GeneID" id="30176398"/>
<dbReference type="InterPro" id="IPR000504">
    <property type="entry name" value="RRM_dom"/>
</dbReference>
<evidence type="ECO:0000256" key="1">
    <source>
        <dbReference type="ARBA" id="ARBA00022884"/>
    </source>
</evidence>
<dbReference type="STRING" id="763406.A0A1E3NQ04"/>
<evidence type="ECO:0000259" key="3">
    <source>
        <dbReference type="PROSITE" id="PS50102"/>
    </source>
</evidence>
<dbReference type="SUPFAM" id="SSF54928">
    <property type="entry name" value="RNA-binding domain, RBD"/>
    <property type="match status" value="1"/>
</dbReference>
<evidence type="ECO:0000256" key="2">
    <source>
        <dbReference type="PROSITE-ProRule" id="PRU00176"/>
    </source>
</evidence>
<sequence length="203" mass="23401">MILVLRALYFPNGCFCYISKAPKKKYNSYKVSDRRMAAAFRPNKYLHSEQTAIIDPNLERIKTTKKDNDGNGELSKTAVTRHDPKTGRIWHDKTLIEWDPSHYRLFVGNIGNDVDEDLLVSTFIEYPSLSKVKVPRDDVKGENKGFAFISFADADDYLRCYREKNGKYIGSKPVSLERAKTEIGDIVAINNKRQNKNYKKGRR</sequence>
<dbReference type="PROSITE" id="PS50102">
    <property type="entry name" value="RRM"/>
    <property type="match status" value="1"/>
</dbReference>
<dbReference type="InterPro" id="IPR012677">
    <property type="entry name" value="Nucleotide-bd_a/b_plait_sf"/>
</dbReference>
<evidence type="ECO:0000313" key="5">
    <source>
        <dbReference type="Proteomes" id="UP000094455"/>
    </source>
</evidence>
<dbReference type="Gene3D" id="3.30.70.330">
    <property type="match status" value="1"/>
</dbReference>
<keyword evidence="1 2" id="KW-0694">RNA-binding</keyword>
<dbReference type="Proteomes" id="UP000094455">
    <property type="component" value="Unassembled WGS sequence"/>
</dbReference>
<dbReference type="RefSeq" id="XP_019018911.1">
    <property type="nucleotide sequence ID" value="XM_019159711.1"/>
</dbReference>
<dbReference type="InterPro" id="IPR035979">
    <property type="entry name" value="RBD_domain_sf"/>
</dbReference>
<reference evidence="4 5" key="1">
    <citation type="journal article" date="2016" name="Proc. Natl. Acad. Sci. U.S.A.">
        <title>Comparative genomics of biotechnologically important yeasts.</title>
        <authorList>
            <person name="Riley R."/>
            <person name="Haridas S."/>
            <person name="Wolfe K.H."/>
            <person name="Lopes M.R."/>
            <person name="Hittinger C.T."/>
            <person name="Goeker M."/>
            <person name="Salamov A.A."/>
            <person name="Wisecaver J.H."/>
            <person name="Long T.M."/>
            <person name="Calvey C.H."/>
            <person name="Aerts A.L."/>
            <person name="Barry K.W."/>
            <person name="Choi C."/>
            <person name="Clum A."/>
            <person name="Coughlan A.Y."/>
            <person name="Deshpande S."/>
            <person name="Douglass A.P."/>
            <person name="Hanson S.J."/>
            <person name="Klenk H.-P."/>
            <person name="LaButti K.M."/>
            <person name="Lapidus A."/>
            <person name="Lindquist E.A."/>
            <person name="Lipzen A.M."/>
            <person name="Meier-Kolthoff J.P."/>
            <person name="Ohm R.A."/>
            <person name="Otillar R.P."/>
            <person name="Pangilinan J.L."/>
            <person name="Peng Y."/>
            <person name="Rokas A."/>
            <person name="Rosa C.A."/>
            <person name="Scheuner C."/>
            <person name="Sibirny A.A."/>
            <person name="Slot J.C."/>
            <person name="Stielow J.B."/>
            <person name="Sun H."/>
            <person name="Kurtzman C.P."/>
            <person name="Blackwell M."/>
            <person name="Grigoriev I.V."/>
            <person name="Jeffries T.W."/>
        </authorList>
    </citation>
    <scope>NUCLEOTIDE SEQUENCE [LARGE SCALE GENOMIC DNA]</scope>
    <source>
        <strain evidence="4 5">NRRL Y-2026</strain>
    </source>
</reference>
<proteinExistence type="predicted"/>
<feature type="domain" description="RRM" evidence="3">
    <location>
        <begin position="103"/>
        <end position="181"/>
    </location>
</feature>
<accession>A0A1E3NQ04</accession>
<protein>
    <recommendedName>
        <fullName evidence="3">RRM domain-containing protein</fullName>
    </recommendedName>
</protein>
<dbReference type="SMART" id="SM00360">
    <property type="entry name" value="RRM"/>
    <property type="match status" value="1"/>
</dbReference>
<dbReference type="InterPro" id="IPR050825">
    <property type="entry name" value="RBM42_RBP45_47-like"/>
</dbReference>
<dbReference type="Pfam" id="PF00076">
    <property type="entry name" value="RRM_1"/>
    <property type="match status" value="1"/>
</dbReference>
<dbReference type="OrthoDB" id="1749473at2759"/>
<dbReference type="PANTHER" id="PTHR47640:SF11">
    <property type="entry name" value="RNA-BINDING PROTEIN 42"/>
    <property type="match status" value="1"/>
</dbReference>
<evidence type="ECO:0000313" key="4">
    <source>
        <dbReference type="EMBL" id="ODQ47798.1"/>
    </source>
</evidence>
<dbReference type="PANTHER" id="PTHR47640">
    <property type="entry name" value="TRNA SELENOCYSTEINE 1-ASSOCIATED PROTEIN 1-RELATED-RELATED"/>
    <property type="match status" value="1"/>
</dbReference>
<organism evidence="4 5">
    <name type="scientific">Pichia membranifaciens NRRL Y-2026</name>
    <dbReference type="NCBI Taxonomy" id="763406"/>
    <lineage>
        <taxon>Eukaryota</taxon>
        <taxon>Fungi</taxon>
        <taxon>Dikarya</taxon>
        <taxon>Ascomycota</taxon>
        <taxon>Saccharomycotina</taxon>
        <taxon>Pichiomycetes</taxon>
        <taxon>Pichiales</taxon>
        <taxon>Pichiaceae</taxon>
        <taxon>Pichia</taxon>
    </lineage>
</organism>
<dbReference type="EMBL" id="KV454002">
    <property type="protein sequence ID" value="ODQ47798.1"/>
    <property type="molecule type" value="Genomic_DNA"/>
</dbReference>
<gene>
    <name evidence="4" type="ORF">PICMEDRAFT_10752</name>
</gene>
<keyword evidence="5" id="KW-1185">Reference proteome</keyword>
<dbReference type="AlphaFoldDB" id="A0A1E3NQ04"/>
<dbReference type="GO" id="GO:0003729">
    <property type="term" value="F:mRNA binding"/>
    <property type="evidence" value="ECO:0007669"/>
    <property type="project" value="InterPro"/>
</dbReference>